<dbReference type="EMBL" id="BA000039">
    <property type="protein sequence ID" value="BAC09634.1"/>
    <property type="molecule type" value="Genomic_DNA"/>
</dbReference>
<feature type="transmembrane region" description="Helical" evidence="1">
    <location>
        <begin position="20"/>
        <end position="39"/>
    </location>
</feature>
<feature type="domain" description="DUF58" evidence="2">
    <location>
        <begin position="237"/>
        <end position="394"/>
    </location>
</feature>
<keyword evidence="1" id="KW-0472">Membrane</keyword>
<dbReference type="PANTHER" id="PTHR33608:SF3">
    <property type="entry name" value="SLR2013 PROTEIN"/>
    <property type="match status" value="1"/>
</dbReference>
<dbReference type="KEGG" id="tel:tlr2082"/>
<dbReference type="STRING" id="197221.gene:10748692"/>
<keyword evidence="1" id="KW-1133">Transmembrane helix</keyword>
<dbReference type="AlphaFoldDB" id="Q8DH77"/>
<name>Q8DH77_THEVB</name>
<evidence type="ECO:0000259" key="2">
    <source>
        <dbReference type="Pfam" id="PF01882"/>
    </source>
</evidence>
<dbReference type="EnsemblBacteria" id="BAC09634">
    <property type="protein sequence ID" value="BAC09634"/>
    <property type="gene ID" value="BAC09634"/>
</dbReference>
<proteinExistence type="predicted"/>
<accession>Q8DH77</accession>
<evidence type="ECO:0000313" key="4">
    <source>
        <dbReference type="Proteomes" id="UP000000440"/>
    </source>
</evidence>
<gene>
    <name evidence="3" type="ordered locus">tlr2082</name>
</gene>
<sequence>MKAPASYQFGRHRPRWVPTVRFYGLLLLGGILPVLTNFLPSELWPIADGVPQGKLQEALRDWPLGLGLVLMGLYDLVIFGLSLWDYIRIGRWQLTLDRVCESRLSIGRQNPIRLKVHLRGEVPLSEQIWVELYDYVPAEFGGETPSFAITAPVQSSVELLYHVFPPRRGAFQWPGCDVRLRSSWGLAWRRWFAPLVTEVEVYPDLMALRSLSIRLSLESSGSLRRRRYALGGTEFAELREYHLGDDLRLMDWKASARRGRPLVRAMEPERDQPLIILLDRGRLMTATVAGLQRFDWGLNAALALALTGLRRGDKVGLGIFDRQLHTWIAPQGGDSHLGRMLTQVYRCEPVFEESDYVGTVSAILGHYTRRALVVVLTEVIDEVASQELLAAMARLTPRFLPFCVALRDRHIETLAHRPLMPQPLAPVDQVATLYEQAVALELLQQRQRAFAHLEQKGVLVLDAPADQVSEQLVDRYLLLKARGRL</sequence>
<evidence type="ECO:0000256" key="1">
    <source>
        <dbReference type="SAM" id="Phobius"/>
    </source>
</evidence>
<dbReference type="RefSeq" id="WP_011057917.1">
    <property type="nucleotide sequence ID" value="NC_004113.1"/>
</dbReference>
<dbReference type="Pfam" id="PF01882">
    <property type="entry name" value="DUF58"/>
    <property type="match status" value="1"/>
</dbReference>
<evidence type="ECO:0000313" key="3">
    <source>
        <dbReference type="EMBL" id="BAC09634.1"/>
    </source>
</evidence>
<keyword evidence="1" id="KW-0812">Transmembrane</keyword>
<dbReference type="InterPro" id="IPR002881">
    <property type="entry name" value="DUF58"/>
</dbReference>
<feature type="transmembrane region" description="Helical" evidence="1">
    <location>
        <begin position="64"/>
        <end position="84"/>
    </location>
</feature>
<dbReference type="PATRIC" id="fig|197221.4.peg.2178"/>
<reference evidence="3 4" key="1">
    <citation type="journal article" date="2002" name="DNA Res.">
        <title>Complete genome structure of the thermophilic cyanobacterium Thermosynechococcus elongatus BP-1.</title>
        <authorList>
            <person name="Nakamura Y."/>
            <person name="Kaneko T."/>
            <person name="Sato S."/>
            <person name="Ikeuchi M."/>
            <person name="Katoh H."/>
            <person name="Sasamoto S."/>
            <person name="Watanabe A."/>
            <person name="Iriguchi M."/>
            <person name="Kawashima K."/>
            <person name="Kimura T."/>
            <person name="Kishida Y."/>
            <person name="Kiyokawa C."/>
            <person name="Kohara M."/>
            <person name="Matsumoto M."/>
            <person name="Matsuno A."/>
            <person name="Nakazaki N."/>
            <person name="Shimpo S."/>
            <person name="Sugimoto M."/>
            <person name="Takeuchi C."/>
            <person name="Yamada M."/>
            <person name="Tabata S."/>
        </authorList>
    </citation>
    <scope>NUCLEOTIDE SEQUENCE [LARGE SCALE GENOMIC DNA]</scope>
    <source>
        <strain evidence="4">IAM M-273 / NIES-2133 / BP-1</strain>
    </source>
</reference>
<dbReference type="Proteomes" id="UP000000440">
    <property type="component" value="Chromosome"/>
</dbReference>
<organism evidence="3 4">
    <name type="scientific">Thermosynechococcus vestitus (strain NIES-2133 / IAM M-273 / BP-1)</name>
    <dbReference type="NCBI Taxonomy" id="197221"/>
    <lineage>
        <taxon>Bacteria</taxon>
        <taxon>Bacillati</taxon>
        <taxon>Cyanobacteriota</taxon>
        <taxon>Cyanophyceae</taxon>
        <taxon>Acaryochloridales</taxon>
        <taxon>Thermosynechococcaceae</taxon>
        <taxon>Thermosynechococcus</taxon>
    </lineage>
</organism>
<dbReference type="PANTHER" id="PTHR33608">
    <property type="entry name" value="BLL2464 PROTEIN"/>
    <property type="match status" value="1"/>
</dbReference>
<keyword evidence="4" id="KW-1185">Reference proteome</keyword>
<protein>
    <submittedName>
        <fullName evidence="3">Tlr2082 protein</fullName>
    </submittedName>
</protein>
<dbReference type="eggNOG" id="COG1721">
    <property type="taxonomic scope" value="Bacteria"/>
</dbReference>